<evidence type="ECO:0000313" key="2">
    <source>
        <dbReference type="EMBL" id="MYH63056.1"/>
    </source>
</evidence>
<organism evidence="2">
    <name type="scientific">Caldilineaceae bacterium SB0675_bin_29</name>
    <dbReference type="NCBI Taxonomy" id="2605266"/>
    <lineage>
        <taxon>Bacteria</taxon>
        <taxon>Bacillati</taxon>
        <taxon>Chloroflexota</taxon>
        <taxon>Caldilineae</taxon>
        <taxon>Caldilineales</taxon>
        <taxon>Caldilineaceae</taxon>
    </lineage>
</organism>
<name>A0A6B1G6T1_9CHLR</name>
<proteinExistence type="predicted"/>
<gene>
    <name evidence="2" type="ORF">F4148_15300</name>
</gene>
<reference evidence="2" key="1">
    <citation type="submission" date="2019-09" db="EMBL/GenBank/DDBJ databases">
        <title>Characterisation of the sponge microbiome using genome-centric metagenomics.</title>
        <authorList>
            <person name="Engelberts J.P."/>
            <person name="Robbins S.J."/>
            <person name="De Goeij J.M."/>
            <person name="Aranda M."/>
            <person name="Bell S.C."/>
            <person name="Webster N.S."/>
        </authorList>
    </citation>
    <scope>NUCLEOTIDE SEQUENCE</scope>
    <source>
        <strain evidence="2">SB0675_bin_29</strain>
    </source>
</reference>
<dbReference type="Pfam" id="PF05168">
    <property type="entry name" value="HEPN"/>
    <property type="match status" value="1"/>
</dbReference>
<evidence type="ECO:0000259" key="1">
    <source>
        <dbReference type="PROSITE" id="PS50910"/>
    </source>
</evidence>
<protein>
    <submittedName>
        <fullName evidence="2">HEPN domain-containing protein</fullName>
    </submittedName>
</protein>
<comment type="caution">
    <text evidence="2">The sequence shown here is derived from an EMBL/GenBank/DDBJ whole genome shotgun (WGS) entry which is preliminary data.</text>
</comment>
<dbReference type="PROSITE" id="PS50910">
    <property type="entry name" value="HEPN"/>
    <property type="match status" value="1"/>
</dbReference>
<accession>A0A6B1G6T1</accession>
<dbReference type="Gene3D" id="1.20.120.330">
    <property type="entry name" value="Nucleotidyltransferases domain 2"/>
    <property type="match status" value="1"/>
</dbReference>
<feature type="domain" description="HEPN" evidence="1">
    <location>
        <begin position="1"/>
        <end position="92"/>
    </location>
</feature>
<dbReference type="InterPro" id="IPR007842">
    <property type="entry name" value="HEPN_dom"/>
</dbReference>
<sequence length="103" mass="11411">MQPDGCWHSQQAAERALKAALVLEGIDFPFTHDLNALRNLLPDSWPVRADLAELTGWAVQARYPGEWPEPSVADAIRAESEARAVHNAVEAEFRCRGLYAGLK</sequence>
<dbReference type="EMBL" id="VYDA01000537">
    <property type="protein sequence ID" value="MYH63056.1"/>
    <property type="molecule type" value="Genomic_DNA"/>
</dbReference>
<dbReference type="AlphaFoldDB" id="A0A6B1G6T1"/>
<dbReference type="SUPFAM" id="SSF81593">
    <property type="entry name" value="Nucleotidyltransferase substrate binding subunit/domain"/>
    <property type="match status" value="1"/>
</dbReference>